<dbReference type="OrthoDB" id="9926078at2"/>
<dbReference type="RefSeq" id="WP_120198712.1">
    <property type="nucleotide sequence ID" value="NZ_MCIA01000035.1"/>
</dbReference>
<protein>
    <submittedName>
        <fullName evidence="1">Uncharacterized protein</fullName>
    </submittedName>
</protein>
<gene>
    <name evidence="1" type="ORF">BET01_11070</name>
</gene>
<reference evidence="1 2" key="1">
    <citation type="submission" date="2016-08" db="EMBL/GenBank/DDBJ databases">
        <title>A new outlook on sporulation: Clostridium algidixylanolyticum.</title>
        <authorList>
            <person name="Poppleton D.I."/>
            <person name="Gribaldo S."/>
        </authorList>
    </citation>
    <scope>NUCLEOTIDE SEQUENCE [LARGE SCALE GENOMIC DNA]</scope>
    <source>
        <strain evidence="1 2">SPL73</strain>
    </source>
</reference>
<name>A0A419SS45_9FIRM</name>
<dbReference type="EMBL" id="MCIA01000035">
    <property type="protein sequence ID" value="RKD28079.1"/>
    <property type="molecule type" value="Genomic_DNA"/>
</dbReference>
<accession>A0A419SS45</accession>
<dbReference type="Proteomes" id="UP000284277">
    <property type="component" value="Unassembled WGS sequence"/>
</dbReference>
<dbReference type="AlphaFoldDB" id="A0A419SS45"/>
<keyword evidence="2" id="KW-1185">Reference proteome</keyword>
<comment type="caution">
    <text evidence="1">The sequence shown here is derived from an EMBL/GenBank/DDBJ whole genome shotgun (WGS) entry which is preliminary data.</text>
</comment>
<organism evidence="1 2">
    <name type="scientific">Lacrimispora algidixylanolytica</name>
    <dbReference type="NCBI Taxonomy" id="94868"/>
    <lineage>
        <taxon>Bacteria</taxon>
        <taxon>Bacillati</taxon>
        <taxon>Bacillota</taxon>
        <taxon>Clostridia</taxon>
        <taxon>Lachnospirales</taxon>
        <taxon>Lachnospiraceae</taxon>
        <taxon>Lacrimispora</taxon>
    </lineage>
</organism>
<sequence>MWGKGGFLPYRDYIGKAIHLDEGSITFERLEDVVKYLYYEDDLIIFGFSKGKGVLPEVGYEDNFINKGCYDTCAIYVEKVLPFSDASTVDFIYSNSRNVVNFYSYCNLAARHLEDRDLFDAAKRWRELSINEI</sequence>
<evidence type="ECO:0000313" key="1">
    <source>
        <dbReference type="EMBL" id="RKD28079.1"/>
    </source>
</evidence>
<proteinExistence type="predicted"/>
<evidence type="ECO:0000313" key="2">
    <source>
        <dbReference type="Proteomes" id="UP000284277"/>
    </source>
</evidence>